<protein>
    <recommendedName>
        <fullName evidence="3">VCBS repeat-containing protein</fullName>
    </recommendedName>
</protein>
<evidence type="ECO:0008006" key="3">
    <source>
        <dbReference type="Google" id="ProtNLM"/>
    </source>
</evidence>
<keyword evidence="1" id="KW-0732">Signal</keyword>
<gene>
    <name evidence="2" type="ORF">METZ01_LOCUS250881</name>
</gene>
<dbReference type="PANTHER" id="PTHR46580">
    <property type="entry name" value="SENSOR KINASE-RELATED"/>
    <property type="match status" value="1"/>
</dbReference>
<feature type="non-terminal residue" evidence="2">
    <location>
        <position position="435"/>
    </location>
</feature>
<dbReference type="AlphaFoldDB" id="A0A382IFL5"/>
<dbReference type="InterPro" id="IPR013517">
    <property type="entry name" value="FG-GAP"/>
</dbReference>
<sequence length="435" mass="46554">MPFSTVLLTSRFVFFSLCLLFSAAVCRPLCADDCNRNGVEDELDINAETSLNCDEDGVPDECQLAPVDFSSRELGNTVSRYPRAITCADVDSDGVLDIITANKDGDTLSMVSVLKNDGNGIFERADFDDAVRASDIAAADFDGDEAVDLITANYYTIEVLWNDGTGSFEERSSIRVERGTRHAAAGDLNGDGLADIVTTNDRSNRAWVYLNMGQRQFSDPISYNVGSVPSVVRVVDIEKDGDLDICTVNVGSGTVTILQNDGNGIFPSARTVATGLDSPAHLAVADFDLDGEVDLAVASASSIMLLYGGNFTARQSFEANAGELVVADFDGDGDTDLGYSILGERRISVLLNVSGGFFSQPVEFAVNIEAGLLAAGDLDGDNDLDLVTAYERHTRVPILWNNDESGITVQSQRLSMGPAPHAMVMDDLNNDGYPD</sequence>
<dbReference type="EMBL" id="UINC01066889">
    <property type="protein sequence ID" value="SVB98027.1"/>
    <property type="molecule type" value="Genomic_DNA"/>
</dbReference>
<reference evidence="2" key="1">
    <citation type="submission" date="2018-05" db="EMBL/GenBank/DDBJ databases">
        <authorList>
            <person name="Lanie J.A."/>
            <person name="Ng W.-L."/>
            <person name="Kazmierczak K.M."/>
            <person name="Andrzejewski T.M."/>
            <person name="Davidsen T.M."/>
            <person name="Wayne K.J."/>
            <person name="Tettelin H."/>
            <person name="Glass J.I."/>
            <person name="Rusch D."/>
            <person name="Podicherti R."/>
            <person name="Tsui H.-C.T."/>
            <person name="Winkler M.E."/>
        </authorList>
    </citation>
    <scope>NUCLEOTIDE SEQUENCE</scope>
</reference>
<evidence type="ECO:0000256" key="1">
    <source>
        <dbReference type="ARBA" id="ARBA00022729"/>
    </source>
</evidence>
<dbReference type="PANTHER" id="PTHR46580:SF4">
    <property type="entry name" value="ATP_GTP-BINDING PROTEIN"/>
    <property type="match status" value="1"/>
</dbReference>
<proteinExistence type="predicted"/>
<name>A0A382IFL5_9ZZZZ</name>
<dbReference type="Pfam" id="PF13517">
    <property type="entry name" value="FG-GAP_3"/>
    <property type="match status" value="3"/>
</dbReference>
<dbReference type="SUPFAM" id="SSF69318">
    <property type="entry name" value="Integrin alpha N-terminal domain"/>
    <property type="match status" value="2"/>
</dbReference>
<dbReference type="Gene3D" id="2.130.10.130">
    <property type="entry name" value="Integrin alpha, N-terminal"/>
    <property type="match status" value="2"/>
</dbReference>
<accession>A0A382IFL5</accession>
<organism evidence="2">
    <name type="scientific">marine metagenome</name>
    <dbReference type="NCBI Taxonomy" id="408172"/>
    <lineage>
        <taxon>unclassified sequences</taxon>
        <taxon>metagenomes</taxon>
        <taxon>ecological metagenomes</taxon>
    </lineage>
</organism>
<dbReference type="InterPro" id="IPR028994">
    <property type="entry name" value="Integrin_alpha_N"/>
</dbReference>
<evidence type="ECO:0000313" key="2">
    <source>
        <dbReference type="EMBL" id="SVB98027.1"/>
    </source>
</evidence>